<dbReference type="GO" id="GO:0016616">
    <property type="term" value="F:oxidoreductase activity, acting on the CH-OH group of donors, NAD or NADP as acceptor"/>
    <property type="evidence" value="ECO:0007669"/>
    <property type="project" value="InterPro"/>
</dbReference>
<dbReference type="Proteomes" id="UP000480185">
    <property type="component" value="Unassembled WGS sequence"/>
</dbReference>
<keyword evidence="5" id="KW-0520">NAD</keyword>
<dbReference type="PIRSF" id="PIRSF000105">
    <property type="entry name" value="HCDH"/>
    <property type="match status" value="1"/>
</dbReference>
<dbReference type="PANTHER" id="PTHR48075:SF5">
    <property type="entry name" value="3-HYDROXYBUTYRYL-COA DEHYDROGENASE"/>
    <property type="match status" value="1"/>
</dbReference>
<feature type="binding site" evidence="5">
    <location>
        <position position="118"/>
    </location>
    <ligand>
        <name>NAD(+)</name>
        <dbReference type="ChEBI" id="CHEBI:57540"/>
    </ligand>
</feature>
<evidence type="ECO:0000313" key="9">
    <source>
        <dbReference type="Proteomes" id="UP000480185"/>
    </source>
</evidence>
<dbReference type="Pfam" id="PF00725">
    <property type="entry name" value="3HCDH"/>
    <property type="match status" value="1"/>
</dbReference>
<feature type="domain" description="3-hydroxyacyl-CoA dehydrogenase NAD binding" evidence="7">
    <location>
        <begin position="4"/>
        <end position="183"/>
    </location>
</feature>
<evidence type="ECO:0000256" key="2">
    <source>
        <dbReference type="ARBA" id="ARBA00009463"/>
    </source>
</evidence>
<keyword evidence="9" id="KW-1185">Reference proteome</keyword>
<feature type="binding site" evidence="5">
    <location>
        <position position="273"/>
    </location>
    <ligand>
        <name>NAD(+)</name>
        <dbReference type="ChEBI" id="CHEBI:57540"/>
    </ligand>
</feature>
<evidence type="ECO:0000313" key="8">
    <source>
        <dbReference type="EMBL" id="MRG84884.1"/>
    </source>
</evidence>
<dbReference type="InterPro" id="IPR036291">
    <property type="entry name" value="NAD(P)-bd_dom_sf"/>
</dbReference>
<accession>A0A6G1X1S0</accession>
<proteinExistence type="inferred from homology"/>
<feature type="binding site" evidence="5">
    <location>
        <position position="96"/>
    </location>
    <ligand>
        <name>NAD(+)</name>
        <dbReference type="ChEBI" id="CHEBI:57540"/>
    </ligand>
</feature>
<reference evidence="8 9" key="1">
    <citation type="submission" date="2019-11" db="EMBL/GenBank/DDBJ databases">
        <authorList>
            <person name="Li J."/>
        </authorList>
    </citation>
    <scope>NUCLEOTIDE SEQUENCE [LARGE SCALE GENOMIC DNA]</scope>
    <source>
        <strain evidence="8 9">J4</strain>
    </source>
</reference>
<dbReference type="InterPro" id="IPR022694">
    <property type="entry name" value="3-OHacyl-CoA_DH"/>
</dbReference>
<evidence type="ECO:0000256" key="3">
    <source>
        <dbReference type="ARBA" id="ARBA00023002"/>
    </source>
</evidence>
<dbReference type="InterPro" id="IPR006108">
    <property type="entry name" value="3HC_DH_C"/>
</dbReference>
<dbReference type="InterPro" id="IPR006176">
    <property type="entry name" value="3-OHacyl-CoA_DH_NAD-bd"/>
</dbReference>
<feature type="binding site" evidence="5">
    <location>
        <position position="91"/>
    </location>
    <ligand>
        <name>NAD(+)</name>
        <dbReference type="ChEBI" id="CHEBI:57540"/>
    </ligand>
</feature>
<dbReference type="Gene3D" id="1.10.1040.10">
    <property type="entry name" value="N-(1-d-carboxylethyl)-l-norvaline Dehydrogenase, domain 2"/>
    <property type="match status" value="1"/>
</dbReference>
<protein>
    <submittedName>
        <fullName evidence="8">3-hydroxybutyryl-CoA dehydrogenase</fullName>
    </submittedName>
</protein>
<evidence type="ECO:0000256" key="1">
    <source>
        <dbReference type="ARBA" id="ARBA00005086"/>
    </source>
</evidence>
<sequence length="281" mass="31248">MKNISVIGAGIMGHGIAQLAALAGYNVVLRDMNNELLEKGKNSIEISLDRMIKSEKITESQKREALYRIQLETDLKESVKYADLVIEAIPEELSLKQDLFEQLDEFCSSETILATNTSQLSVTLIGAKVSRRDKMIGTHFFNPAVVMKLVEIIKGLETSEDTLQKVESFCQSIGKDTVVCQKDTQGFITTRLLLAQRSEAFRLVEEGVATIEDVDKAMRLAFKHPLGPFQLADLAGLDTGLKALSAMEDTFGDRFKAPTYLKQMVALGYYGKKNGKGFYNY</sequence>
<comment type="similarity">
    <text evidence="2">Belongs to the 3-hydroxyacyl-CoA dehydrogenase family.</text>
</comment>
<evidence type="ECO:0000256" key="5">
    <source>
        <dbReference type="PIRSR" id="PIRSR000105-2"/>
    </source>
</evidence>
<dbReference type="EMBL" id="WJNH01000001">
    <property type="protein sequence ID" value="MRG84884.1"/>
    <property type="molecule type" value="Genomic_DNA"/>
</dbReference>
<evidence type="ECO:0000259" key="7">
    <source>
        <dbReference type="Pfam" id="PF02737"/>
    </source>
</evidence>
<feature type="binding site" evidence="5">
    <location>
        <position position="142"/>
    </location>
    <ligand>
        <name>NAD(+)</name>
        <dbReference type="ChEBI" id="CHEBI:57540"/>
    </ligand>
</feature>
<keyword evidence="3" id="KW-0560">Oxidoreductase</keyword>
<feature type="binding site" evidence="5">
    <location>
        <position position="31"/>
    </location>
    <ligand>
        <name>NAD(+)</name>
        <dbReference type="ChEBI" id="CHEBI:57540"/>
    </ligand>
</feature>
<name>A0A6G1X1S0_9BACI</name>
<dbReference type="SUPFAM" id="SSF51735">
    <property type="entry name" value="NAD(P)-binding Rossmann-fold domains"/>
    <property type="match status" value="1"/>
</dbReference>
<dbReference type="GO" id="GO:0006631">
    <property type="term" value="P:fatty acid metabolic process"/>
    <property type="evidence" value="ECO:0007669"/>
    <property type="project" value="InterPro"/>
</dbReference>
<dbReference type="FunFam" id="3.40.50.720:FF:000009">
    <property type="entry name" value="Fatty oxidation complex, alpha subunit"/>
    <property type="match status" value="1"/>
</dbReference>
<dbReference type="SUPFAM" id="SSF48179">
    <property type="entry name" value="6-phosphogluconate dehydrogenase C-terminal domain-like"/>
    <property type="match status" value="1"/>
</dbReference>
<dbReference type="GO" id="GO:0070403">
    <property type="term" value="F:NAD+ binding"/>
    <property type="evidence" value="ECO:0007669"/>
    <property type="project" value="InterPro"/>
</dbReference>
<comment type="pathway">
    <text evidence="1">Lipid metabolism; butanoate metabolism.</text>
</comment>
<feature type="domain" description="3-hydroxyacyl-CoA dehydrogenase C-terminal" evidence="6">
    <location>
        <begin position="186"/>
        <end position="281"/>
    </location>
</feature>
<dbReference type="InterPro" id="IPR008927">
    <property type="entry name" value="6-PGluconate_DH-like_C_sf"/>
</dbReference>
<comment type="caution">
    <text evidence="8">The sequence shown here is derived from an EMBL/GenBank/DDBJ whole genome shotgun (WGS) entry which is preliminary data.</text>
</comment>
<dbReference type="AlphaFoldDB" id="A0A6G1X1S0"/>
<gene>
    <name evidence="8" type="ORF">GH754_00925</name>
</gene>
<dbReference type="OrthoDB" id="9771883at2"/>
<evidence type="ECO:0000259" key="6">
    <source>
        <dbReference type="Pfam" id="PF00725"/>
    </source>
</evidence>
<dbReference type="PANTHER" id="PTHR48075">
    <property type="entry name" value="3-HYDROXYACYL-COA DEHYDROGENASE FAMILY PROTEIN"/>
    <property type="match status" value="1"/>
</dbReference>
<dbReference type="Gene3D" id="3.40.50.720">
    <property type="entry name" value="NAD(P)-binding Rossmann-like Domain"/>
    <property type="match status" value="1"/>
</dbReference>
<organism evidence="8 9">
    <name type="scientific">Salinibacillus xinjiangensis</name>
    <dbReference type="NCBI Taxonomy" id="1229268"/>
    <lineage>
        <taxon>Bacteria</taxon>
        <taxon>Bacillati</taxon>
        <taxon>Bacillota</taxon>
        <taxon>Bacilli</taxon>
        <taxon>Bacillales</taxon>
        <taxon>Bacillaceae</taxon>
        <taxon>Salinibacillus</taxon>
    </lineage>
</organism>
<feature type="site" description="Important for catalytic activity" evidence="4">
    <location>
        <position position="139"/>
    </location>
</feature>
<evidence type="ECO:0000256" key="4">
    <source>
        <dbReference type="PIRSR" id="PIRSR000105-1"/>
    </source>
</evidence>
<dbReference type="InterPro" id="IPR013328">
    <property type="entry name" value="6PGD_dom2"/>
</dbReference>
<dbReference type="RefSeq" id="WP_153726855.1">
    <property type="nucleotide sequence ID" value="NZ_WJNH01000001.1"/>
</dbReference>
<dbReference type="Pfam" id="PF02737">
    <property type="entry name" value="3HCDH_N"/>
    <property type="match status" value="1"/>
</dbReference>
<feature type="binding site" evidence="5">
    <location>
        <begin position="8"/>
        <end position="13"/>
    </location>
    <ligand>
        <name>NAD(+)</name>
        <dbReference type="ChEBI" id="CHEBI:57540"/>
    </ligand>
</feature>